<keyword evidence="1" id="KW-0175">Coiled coil</keyword>
<feature type="compositionally biased region" description="Polar residues" evidence="2">
    <location>
        <begin position="296"/>
        <end position="305"/>
    </location>
</feature>
<organism evidence="3 4">
    <name type="scientific">Sphagnum jensenii</name>
    <dbReference type="NCBI Taxonomy" id="128206"/>
    <lineage>
        <taxon>Eukaryota</taxon>
        <taxon>Viridiplantae</taxon>
        <taxon>Streptophyta</taxon>
        <taxon>Embryophyta</taxon>
        <taxon>Bryophyta</taxon>
        <taxon>Sphagnophytina</taxon>
        <taxon>Sphagnopsida</taxon>
        <taxon>Sphagnales</taxon>
        <taxon>Sphagnaceae</taxon>
        <taxon>Sphagnum</taxon>
    </lineage>
</organism>
<accession>A0ABP0VXY4</accession>
<reference evidence="3" key="1">
    <citation type="submission" date="2024-02" db="EMBL/GenBank/DDBJ databases">
        <authorList>
            <consortium name="ELIXIR-Norway"/>
            <consortium name="Elixir Norway"/>
        </authorList>
    </citation>
    <scope>NUCLEOTIDE SEQUENCE</scope>
</reference>
<evidence type="ECO:0000256" key="2">
    <source>
        <dbReference type="SAM" id="MobiDB-lite"/>
    </source>
</evidence>
<dbReference type="EMBL" id="OZ020106">
    <property type="protein sequence ID" value="CAK9258598.1"/>
    <property type="molecule type" value="Genomic_DNA"/>
</dbReference>
<feature type="coiled-coil region" evidence="1">
    <location>
        <begin position="88"/>
        <end position="146"/>
    </location>
</feature>
<evidence type="ECO:0000313" key="3">
    <source>
        <dbReference type="EMBL" id="CAK9258598.1"/>
    </source>
</evidence>
<gene>
    <name evidence="3" type="ORF">CSSPJE1EN1_LOCUS4076</name>
</gene>
<feature type="compositionally biased region" description="Basic residues" evidence="2">
    <location>
        <begin position="237"/>
        <end position="248"/>
    </location>
</feature>
<sequence>MKEMEEEEEEEEEVQARKRQRTGVGEGMMYCVWKKLFQSLSWLSTSSSSSSSSSSFRIGSSRVEETTTIACRGAASSVMEESSSMMIAQRIKQVVEDWRVKAVELEKERALVVDMEKKLSSRRDSLRHLTQQLETEREVNKILQAKFCRSRYELIQNEHKYILSAGKMQQKIHDMSLELKNCTKDKEFLQSEAEKGRRYCKDMQRELRKCRHSLTELKMVQRQQQQQMDIEEEQRGGRRPYAHKKKQQRLQENHRALKKRSRGEESEEQQNAAAERRTKGRGDFSALQERRIDTKLLSQEPSSPADNRVTKAAASAEQRP</sequence>
<evidence type="ECO:0000313" key="4">
    <source>
        <dbReference type="Proteomes" id="UP001497444"/>
    </source>
</evidence>
<evidence type="ECO:0000256" key="1">
    <source>
        <dbReference type="SAM" id="Coils"/>
    </source>
</evidence>
<dbReference type="Proteomes" id="UP001497444">
    <property type="component" value="Chromosome 11"/>
</dbReference>
<protein>
    <submittedName>
        <fullName evidence="3">Uncharacterized protein</fullName>
    </submittedName>
</protein>
<feature type="compositionally biased region" description="Acidic residues" evidence="2">
    <location>
        <begin position="1"/>
        <end position="13"/>
    </location>
</feature>
<name>A0ABP0VXY4_9BRYO</name>
<feature type="compositionally biased region" description="Basic and acidic residues" evidence="2">
    <location>
        <begin position="274"/>
        <end position="294"/>
    </location>
</feature>
<keyword evidence="4" id="KW-1185">Reference proteome</keyword>
<feature type="region of interest" description="Disordered" evidence="2">
    <location>
        <begin position="219"/>
        <end position="320"/>
    </location>
</feature>
<feature type="region of interest" description="Disordered" evidence="2">
    <location>
        <begin position="1"/>
        <end position="22"/>
    </location>
</feature>
<proteinExistence type="predicted"/>